<evidence type="ECO:0000313" key="12">
    <source>
        <dbReference type="EMBL" id="EQC35650.1"/>
    </source>
</evidence>
<keyword evidence="3" id="KW-1003">Cell membrane</keyword>
<evidence type="ECO:0000256" key="3">
    <source>
        <dbReference type="ARBA" id="ARBA00022475"/>
    </source>
</evidence>
<dbReference type="SUPFAM" id="SSF116846">
    <property type="entry name" value="MIT domain"/>
    <property type="match status" value="1"/>
</dbReference>
<feature type="transmembrane region" description="Helical" evidence="11">
    <location>
        <begin position="594"/>
        <end position="610"/>
    </location>
</feature>
<keyword evidence="7 11" id="KW-1133">Transmembrane helix</keyword>
<keyword evidence="8 11" id="KW-0472">Membrane</keyword>
<feature type="transmembrane region" description="Helical" evidence="11">
    <location>
        <begin position="712"/>
        <end position="733"/>
    </location>
</feature>
<feature type="compositionally biased region" description="Low complexity" evidence="10">
    <location>
        <begin position="65"/>
        <end position="80"/>
    </location>
</feature>
<keyword evidence="5" id="KW-0808">Transferase</keyword>
<reference evidence="12 13" key="1">
    <citation type="submission" date="2012-04" db="EMBL/GenBank/DDBJ databases">
        <title>The Genome Sequence of Saprolegnia declina VS20.</title>
        <authorList>
            <consortium name="The Broad Institute Genome Sequencing Platform"/>
            <person name="Russ C."/>
            <person name="Nusbaum C."/>
            <person name="Tyler B."/>
            <person name="van West P."/>
            <person name="Dieguez-Uribeondo J."/>
            <person name="de Bruijn I."/>
            <person name="Tripathy S."/>
            <person name="Jiang R."/>
            <person name="Young S.K."/>
            <person name="Zeng Q."/>
            <person name="Gargeya S."/>
            <person name="Fitzgerald M."/>
            <person name="Haas B."/>
            <person name="Abouelleil A."/>
            <person name="Alvarado L."/>
            <person name="Arachchi H.M."/>
            <person name="Berlin A."/>
            <person name="Chapman S.B."/>
            <person name="Goldberg J."/>
            <person name="Griggs A."/>
            <person name="Gujja S."/>
            <person name="Hansen M."/>
            <person name="Howarth C."/>
            <person name="Imamovic A."/>
            <person name="Larimer J."/>
            <person name="McCowen C."/>
            <person name="Montmayeur A."/>
            <person name="Murphy C."/>
            <person name="Neiman D."/>
            <person name="Pearson M."/>
            <person name="Priest M."/>
            <person name="Roberts A."/>
            <person name="Saif S."/>
            <person name="Shea T."/>
            <person name="Sisk P."/>
            <person name="Sykes S."/>
            <person name="Wortman J."/>
            <person name="Nusbaum C."/>
            <person name="Birren B."/>
        </authorList>
    </citation>
    <scope>NUCLEOTIDE SEQUENCE [LARGE SCALE GENOMIC DNA]</scope>
    <source>
        <strain evidence="12 13">VS20</strain>
    </source>
</reference>
<dbReference type="InParanoid" id="T0QP66"/>
<dbReference type="EMBL" id="JH767150">
    <property type="protein sequence ID" value="EQC35650.1"/>
    <property type="molecule type" value="Genomic_DNA"/>
</dbReference>
<dbReference type="Proteomes" id="UP000030762">
    <property type="component" value="Unassembled WGS sequence"/>
</dbReference>
<evidence type="ECO:0000256" key="6">
    <source>
        <dbReference type="ARBA" id="ARBA00022692"/>
    </source>
</evidence>
<evidence type="ECO:0000313" key="13">
    <source>
        <dbReference type="Proteomes" id="UP000030762"/>
    </source>
</evidence>
<dbReference type="AlphaFoldDB" id="T0QP66"/>
<sequence>MVVPSTANFHRLLPQLYAPEPCCCRRPPPPRATHAQYPYTVLWGSPSTSRVHVMPPKRPTEASGRRYAPPAARPSNNPNNTKPRGPRKGVSSRASNVPSAASSYEYDYEYNMMPMMQAPPKSQPTFLSNIAPISAKEASMKGSNAMQLLLQSTSFTIDDAFRAIERAIQAENEGRFREALKHFLDGGEMIVTAAEKEASQKVRNLLLHKGKEVLEWAEHLAEWIERYNTSTPPVRIAKPMAVEVTYDRTMNSPDLDETEARMMFYTPVCSGPKAFTETGYRLQCIQSGRRPRLMVVITMYNEDENELRSTLRKVCNNVLYLKQHSLPGYEGDDAWKQVLVVVVSDGRTKANKGTLEWLSNVGLYDEDVMNITSTGVKVQCHLFEHSLQMTKENSIRFPPLQVAFALKENNAGKLDSHLWYFDAFAEQIMPDYTVLLDVGTMPTKSSFYKLLTALEINAQIGGVCGEIAVDKPLPNMCNWVIAAQHFEYKISNILDKSLESCFGFISVLPGAFSAYRYKAIRGAPLQAYFKSLTTDMAELGPFAGNMYLAEDRILCFELLARKDCNWTMHYVKDAIARTDVPTNLIDLVGQRRRWLNGSFFALVFAILNWGRVYTESNHSLTRKLALLVQYIYNILQVFFSWFLPANFYLALYFVIFQGFRDNRWNFIDTSDYPKWVLDGLPTAFNVFYAVTVFTQVTIGLGNKPKHVKGTHYLISVLFGLLMLLASAVAIVIFITSSKDVTAIVLAVLILGTFFIGSALHCEVHHIVLTFVQYTALMPSFVNILMVYSFCNLHDLSWGTKGIDTGHETHKAEAVGQYKDIVARQKALEAKKAEDARNQDELKKRFDSFRSNLLLVWVMSNMSMVIICVNTVGADSFLPFLYAFVAAFNGIRLLGCIGYLIYYARQFLLFNTLSATGVLHKRHEARKHKKAEDPDPIDMELGTFNEPAGSEIGVPMMQAPYNRMR</sequence>
<dbReference type="OMA" id="AWILHYV"/>
<dbReference type="Gene3D" id="1.20.58.80">
    <property type="entry name" value="Phosphotransferase system, lactose/cellobiose-type IIA subunit"/>
    <property type="match status" value="1"/>
</dbReference>
<feature type="transmembrane region" description="Helical" evidence="11">
    <location>
        <begin position="630"/>
        <end position="655"/>
    </location>
</feature>
<dbReference type="Pfam" id="PF01644">
    <property type="entry name" value="Chitin_synth_1"/>
    <property type="match status" value="1"/>
</dbReference>
<evidence type="ECO:0000256" key="8">
    <source>
        <dbReference type="ARBA" id="ARBA00023136"/>
    </source>
</evidence>
<feature type="transmembrane region" description="Helical" evidence="11">
    <location>
        <begin position="766"/>
        <end position="790"/>
    </location>
</feature>
<dbReference type="GO" id="GO:0004100">
    <property type="term" value="F:chitin synthase activity"/>
    <property type="evidence" value="ECO:0007669"/>
    <property type="project" value="UniProtKB-EC"/>
</dbReference>
<evidence type="ECO:0000256" key="9">
    <source>
        <dbReference type="ARBA" id="ARBA00023316"/>
    </source>
</evidence>
<organism evidence="12 13">
    <name type="scientific">Saprolegnia diclina (strain VS20)</name>
    <dbReference type="NCBI Taxonomy" id="1156394"/>
    <lineage>
        <taxon>Eukaryota</taxon>
        <taxon>Sar</taxon>
        <taxon>Stramenopiles</taxon>
        <taxon>Oomycota</taxon>
        <taxon>Saprolegniomycetes</taxon>
        <taxon>Saprolegniales</taxon>
        <taxon>Saprolegniaceae</taxon>
        <taxon>Saprolegnia</taxon>
    </lineage>
</organism>
<feature type="transmembrane region" description="Helical" evidence="11">
    <location>
        <begin position="852"/>
        <end position="873"/>
    </location>
</feature>
<dbReference type="OrthoDB" id="26569at2759"/>
<dbReference type="STRING" id="1156394.T0QP66"/>
<evidence type="ECO:0000256" key="7">
    <source>
        <dbReference type="ARBA" id="ARBA00022989"/>
    </source>
</evidence>
<keyword evidence="9" id="KW-0961">Cell wall biogenesis/degradation</keyword>
<dbReference type="PANTHER" id="PTHR22914">
    <property type="entry name" value="CHITIN SYNTHASE"/>
    <property type="match status" value="1"/>
</dbReference>
<dbReference type="eggNOG" id="KOG2571">
    <property type="taxonomic scope" value="Eukaryota"/>
</dbReference>
<dbReference type="RefSeq" id="XP_008610967.1">
    <property type="nucleotide sequence ID" value="XM_008612745.1"/>
</dbReference>
<keyword evidence="4" id="KW-0328">Glycosyltransferase</keyword>
<feature type="transmembrane region" description="Helical" evidence="11">
    <location>
        <begin position="675"/>
        <end position="700"/>
    </location>
</feature>
<keyword evidence="13" id="KW-1185">Reference proteome</keyword>
<evidence type="ECO:0000256" key="5">
    <source>
        <dbReference type="ARBA" id="ARBA00022679"/>
    </source>
</evidence>
<evidence type="ECO:0000256" key="4">
    <source>
        <dbReference type="ARBA" id="ARBA00022676"/>
    </source>
</evidence>
<gene>
    <name evidence="12" type="ORF">SDRG_06934</name>
</gene>
<evidence type="ECO:0000256" key="2">
    <source>
        <dbReference type="ARBA" id="ARBA00012543"/>
    </source>
</evidence>
<dbReference type="VEuPathDB" id="FungiDB:SDRG_06934"/>
<dbReference type="EC" id="2.4.1.16" evidence="2"/>
<name>T0QP66_SAPDV</name>
<dbReference type="GO" id="GO:0071555">
    <property type="term" value="P:cell wall organization"/>
    <property type="evidence" value="ECO:0007669"/>
    <property type="project" value="UniProtKB-KW"/>
</dbReference>
<comment type="subcellular location">
    <subcellularLocation>
        <location evidence="1">Cell membrane</location>
        <topology evidence="1">Multi-pass membrane protein</topology>
    </subcellularLocation>
</comment>
<evidence type="ECO:0000256" key="10">
    <source>
        <dbReference type="SAM" id="MobiDB-lite"/>
    </source>
</evidence>
<dbReference type="SUPFAM" id="SSF53448">
    <property type="entry name" value="Nucleotide-diphospho-sugar transferases"/>
    <property type="match status" value="1"/>
</dbReference>
<dbReference type="InterPro" id="IPR029044">
    <property type="entry name" value="Nucleotide-diphossugar_trans"/>
</dbReference>
<dbReference type="PANTHER" id="PTHR22914:SF9">
    <property type="entry name" value="CHITIN SYNTHASE 1"/>
    <property type="match status" value="1"/>
</dbReference>
<dbReference type="GO" id="GO:0005886">
    <property type="term" value="C:plasma membrane"/>
    <property type="evidence" value="ECO:0007669"/>
    <property type="project" value="UniProtKB-SubCell"/>
</dbReference>
<feature type="transmembrane region" description="Helical" evidence="11">
    <location>
        <begin position="879"/>
        <end position="901"/>
    </location>
</feature>
<dbReference type="InterPro" id="IPR004835">
    <property type="entry name" value="Chitin_synth"/>
</dbReference>
<protein>
    <recommendedName>
        <fullName evidence="2">chitin synthase</fullName>
        <ecNumber evidence="2">2.4.1.16</ecNumber>
    </recommendedName>
</protein>
<keyword evidence="6 11" id="KW-0812">Transmembrane</keyword>
<feature type="region of interest" description="Disordered" evidence="10">
    <location>
        <begin position="48"/>
        <end position="98"/>
    </location>
</feature>
<accession>T0QP66</accession>
<proteinExistence type="predicted"/>
<evidence type="ECO:0000256" key="1">
    <source>
        <dbReference type="ARBA" id="ARBA00004651"/>
    </source>
</evidence>
<feature type="transmembrane region" description="Helical" evidence="11">
    <location>
        <begin position="740"/>
        <end position="760"/>
    </location>
</feature>
<evidence type="ECO:0000256" key="11">
    <source>
        <dbReference type="SAM" id="Phobius"/>
    </source>
</evidence>
<dbReference type="GeneID" id="19947661"/>
<dbReference type="GO" id="GO:0006031">
    <property type="term" value="P:chitin biosynthetic process"/>
    <property type="evidence" value="ECO:0007669"/>
    <property type="project" value="TreeGrafter"/>
</dbReference>
<dbReference type="Gene3D" id="3.90.550.10">
    <property type="entry name" value="Spore Coat Polysaccharide Biosynthesis Protein SpsA, Chain A"/>
    <property type="match status" value="1"/>
</dbReference>
<dbReference type="InterPro" id="IPR036181">
    <property type="entry name" value="MIT_dom_sf"/>
</dbReference>